<sequence>MEPGLPLDDTNRLLFDARPPCVCGCDDISRPGTSEPGDLGAIKWLHFTRDYTIGGGPDGPLASSSLKPPGASRDAPADLLRTGTMPGVSKAMRTPKRMTTEDDTATVTVREQMKKQPETRPIMREQQVAELMAIYVGLVMVENKCIEVADYQMGRASGQLDITRYLSMFPKSKLIQLQNGETRPEDTVRSWHSKVHKDVTKDSPPTSEDSSTTPPTTTDTLHAIFQDCPTTSKEASAYPQASEKTAPQVGSDDDYLHGFQVALENRAKELGWHEYQDIAELTTAEIGEEGRQKVINEKRFLAIGYELVDQFLQDFESIKEKAEKKIADEAKAEQEAAQAKKRQQGLEPRPRGDADQCGGAFEEIDPQEVEDASKKVAPEEVTAMQQHSALDTNLSTQGPQASPEDASVPPKNSGKDAADTTVDTSVIIKETKSKSERKPKTKLQFYVDFRPLSGKHWYKRVGKEIWVLADGQWVSLTAEDFAALTALHPTLLQEHHDFFLASQHPSASAATMATQANDKVTWQRWRDISREEYTRDLGENLTTSRLYHHLAILEEPWTRVSPDESFDAVVSQLLYYTKSLVLKTAFSNTRGSMLILIQRIVARNEEEAELSEKMATWTAVYAALKKIFQDIQNSSKSWSSCMRAQRKLMVHEIQQQSAELQQAQIQPSKKQSIKPDSAQVGVVRRAMCKCDYPGCHKAFRRNDHLKLSMANRFLCEFCGKDHFNRQDNLNNHRKLHARPNNRNRGVEFIPAAVPIIEQEKRSRKRRAPSKSKSAPKQGSED</sequence>
<accession>F9F9H4</accession>
<organism evidence="2">
    <name type="scientific">Fusarium oxysporum (strain Fo5176)</name>
    <name type="common">Fusarium vascular wilt</name>
    <dbReference type="NCBI Taxonomy" id="660025"/>
    <lineage>
        <taxon>Eukaryota</taxon>
        <taxon>Fungi</taxon>
        <taxon>Dikarya</taxon>
        <taxon>Ascomycota</taxon>
        <taxon>Pezizomycotina</taxon>
        <taxon>Sordariomycetes</taxon>
        <taxon>Hypocreomycetidae</taxon>
        <taxon>Hypocreales</taxon>
        <taxon>Nectriaceae</taxon>
        <taxon>Fusarium</taxon>
        <taxon>Fusarium oxysporum species complex</taxon>
    </lineage>
</organism>
<name>F9F9H4_FUSOF</name>
<feature type="region of interest" description="Disordered" evidence="1">
    <location>
        <begin position="56"/>
        <end position="75"/>
    </location>
</feature>
<dbReference type="Gene3D" id="3.30.160.60">
    <property type="entry name" value="Classic Zinc Finger"/>
    <property type="match status" value="1"/>
</dbReference>
<dbReference type="AlphaFoldDB" id="F9F9H4"/>
<reference evidence="2" key="1">
    <citation type="journal article" date="2012" name="Mol. Plant Microbe Interact.">
        <title>A highly conserved effector in Fusarium oxysporum is required for full virulence on Arabidopsis.</title>
        <authorList>
            <person name="Thatcher L.F."/>
            <person name="Gardiner D.M."/>
            <person name="Kazan K."/>
            <person name="Manners J."/>
        </authorList>
    </citation>
    <scope>NUCLEOTIDE SEQUENCE [LARGE SCALE GENOMIC DNA]</scope>
    <source>
        <strain evidence="2">Fo5176</strain>
    </source>
</reference>
<proteinExistence type="predicted"/>
<evidence type="ECO:0000256" key="1">
    <source>
        <dbReference type="SAM" id="MobiDB-lite"/>
    </source>
</evidence>
<feature type="region of interest" description="Disordered" evidence="1">
    <location>
        <begin position="754"/>
        <end position="781"/>
    </location>
</feature>
<feature type="compositionally biased region" description="Low complexity" evidence="1">
    <location>
        <begin position="202"/>
        <end position="220"/>
    </location>
</feature>
<comment type="caution">
    <text evidence="2">The sequence shown here is derived from an EMBL/GenBank/DDBJ whole genome shotgun (WGS) entry which is preliminary data.</text>
</comment>
<feature type="region of interest" description="Disordered" evidence="1">
    <location>
        <begin position="329"/>
        <end position="375"/>
    </location>
</feature>
<feature type="region of interest" description="Disordered" evidence="1">
    <location>
        <begin position="392"/>
        <end position="424"/>
    </location>
</feature>
<gene>
    <name evidence="2" type="ORF">FOXB_03049</name>
</gene>
<feature type="region of interest" description="Disordered" evidence="1">
    <location>
        <begin position="177"/>
        <end position="251"/>
    </location>
</feature>
<feature type="compositionally biased region" description="Low complexity" evidence="1">
    <location>
        <begin position="770"/>
        <end position="781"/>
    </location>
</feature>
<dbReference type="EMBL" id="AFQF01001012">
    <property type="protein sequence ID" value="EGU86430.1"/>
    <property type="molecule type" value="Genomic_DNA"/>
</dbReference>
<protein>
    <submittedName>
        <fullName evidence="2">Uncharacterized protein</fullName>
    </submittedName>
</protein>
<dbReference type="STRING" id="660025.F9F9H4"/>
<evidence type="ECO:0000313" key="2">
    <source>
        <dbReference type="EMBL" id="EGU86430.1"/>
    </source>
</evidence>